<organism evidence="2 3">
    <name type="scientific">Verticillium dahliae (strain VdLs.17 / ATCC MYA-4575 / FGSC 10137)</name>
    <name type="common">Verticillium wilt</name>
    <dbReference type="NCBI Taxonomy" id="498257"/>
    <lineage>
        <taxon>Eukaryota</taxon>
        <taxon>Fungi</taxon>
        <taxon>Dikarya</taxon>
        <taxon>Ascomycota</taxon>
        <taxon>Pezizomycotina</taxon>
        <taxon>Sordariomycetes</taxon>
        <taxon>Hypocreomycetidae</taxon>
        <taxon>Glomerellales</taxon>
        <taxon>Plectosphaerellaceae</taxon>
        <taxon>Verticillium</taxon>
    </lineage>
</organism>
<feature type="compositionally biased region" description="Basic and acidic residues" evidence="1">
    <location>
        <begin position="28"/>
        <end position="37"/>
    </location>
</feature>
<dbReference type="GeneID" id="20709162"/>
<feature type="region of interest" description="Disordered" evidence="1">
    <location>
        <begin position="1"/>
        <end position="37"/>
    </location>
</feature>
<dbReference type="InParanoid" id="G2XBR3"/>
<dbReference type="HOGENOM" id="CLU_3351409_0_0_1"/>
<dbReference type="EMBL" id="DS572711">
    <property type="protein sequence ID" value="EGY16535.1"/>
    <property type="molecule type" value="Genomic_DNA"/>
</dbReference>
<gene>
    <name evidence="2" type="ORF">VDAG_07699</name>
</gene>
<name>G2XBR3_VERDV</name>
<evidence type="ECO:0000256" key="1">
    <source>
        <dbReference type="SAM" id="MobiDB-lite"/>
    </source>
</evidence>
<dbReference type="RefSeq" id="XP_009654899.1">
    <property type="nucleotide sequence ID" value="XM_009656604.1"/>
</dbReference>
<reference evidence="3" key="2">
    <citation type="journal article" date="2011" name="PLoS Pathog.">
        <title>Comparative genomics yields insights into niche adaptation of plant vascular wilt pathogens.</title>
        <authorList>
            <person name="Klosterman S.J."/>
            <person name="Subbarao K.V."/>
            <person name="Kang S."/>
            <person name="Veronese P."/>
            <person name="Gold S.E."/>
            <person name="Thomma B.P.H.J."/>
            <person name="Chen Z."/>
            <person name="Henrissat B."/>
            <person name="Lee Y.-H."/>
            <person name="Park J."/>
            <person name="Garcia-Pedrajas M.D."/>
            <person name="Barbara D.J."/>
            <person name="Anchieta A."/>
            <person name="de Jonge R."/>
            <person name="Santhanam P."/>
            <person name="Maruthachalam K."/>
            <person name="Atallah Z."/>
            <person name="Amyotte S.G."/>
            <person name="Paz Z."/>
            <person name="Inderbitzin P."/>
            <person name="Hayes R.J."/>
            <person name="Heiman D.I."/>
            <person name="Young S."/>
            <person name="Zeng Q."/>
            <person name="Engels R."/>
            <person name="Galagan J."/>
            <person name="Cuomo C.A."/>
            <person name="Dobinson K.F."/>
            <person name="Ma L.-J."/>
        </authorList>
    </citation>
    <scope>NUCLEOTIDE SEQUENCE [LARGE SCALE GENOMIC DNA]</scope>
    <source>
        <strain evidence="3">VdLs.17 / ATCC MYA-4575 / FGSC 10137</strain>
    </source>
</reference>
<feature type="compositionally biased region" description="Basic and acidic residues" evidence="1">
    <location>
        <begin position="1"/>
        <end position="12"/>
    </location>
</feature>
<dbReference type="OrthoDB" id="543156at2759"/>
<keyword evidence="3" id="KW-1185">Reference proteome</keyword>
<evidence type="ECO:0000313" key="2">
    <source>
        <dbReference type="EMBL" id="EGY16535.1"/>
    </source>
</evidence>
<protein>
    <submittedName>
        <fullName evidence="2">Uncharacterized protein</fullName>
    </submittedName>
</protein>
<dbReference type="AlphaFoldDB" id="G2XBR3"/>
<reference evidence="2 3" key="1">
    <citation type="submission" date="2008-03" db="EMBL/GenBank/DDBJ databases">
        <title>The Genome Sequence of Verticillium dahliae VdLs.17.</title>
        <authorList>
            <consortium name="The Broad Institute Genome Sequencing Platform"/>
            <person name="Ma L.-J.J."/>
            <person name="Klosterman S.J."/>
            <person name="Subbarao K."/>
            <person name="Dobinson K."/>
            <person name="Veronese P."/>
            <person name="Kang S."/>
            <person name="Gold S.E."/>
            <person name="Young S."/>
            <person name="Jaffe D."/>
            <person name="Gnerre S."/>
            <person name="Berlin A."/>
            <person name="Heiman D."/>
            <person name="Hepburn T."/>
            <person name="Sykes S."/>
            <person name="Alvarado L."/>
            <person name="Kodira C.D."/>
            <person name="Lander E."/>
            <person name="Galagan J."/>
            <person name="Nusbaum C."/>
            <person name="Birren B."/>
        </authorList>
    </citation>
    <scope>NUCLEOTIDE SEQUENCE [LARGE SCALE GENOMIC DNA]</scope>
    <source>
        <strain evidence="3">VdLs.17 / ATCC MYA-4575 / FGSC 10137</strain>
    </source>
</reference>
<dbReference type="KEGG" id="vda:VDAG_07699"/>
<accession>G2XBR3</accession>
<evidence type="ECO:0000313" key="3">
    <source>
        <dbReference type="Proteomes" id="UP000001611"/>
    </source>
</evidence>
<dbReference type="Proteomes" id="UP000001611">
    <property type="component" value="Unassembled WGS sequence"/>
</dbReference>
<proteinExistence type="predicted"/>
<sequence>MVSAFVREHWGRQEGSVAESTAEVGAWPDRDVDYRDA</sequence>